<dbReference type="InterPro" id="IPR035979">
    <property type="entry name" value="RBD_domain_sf"/>
</dbReference>
<sequence>SKAYFPPKGYAFLLFREEASVHRLVKSCLSEEGKLYMFVSSLTQSNKKVQIRPWRLSDSDFIMDHTQPIDARKTIFIGGVPRPLKACELADIFNARYGNVCYAGIDCDPDLKYPKGAGRVTFSSRVSFMSAVSCRFLQVTYGDIDKKVTKMCMYSPLVSSLPINYSHAVSTRSFSHVVQWKFSQSETWEAFLLACGSLYLCYLLHAVSLHVTGRQLTNLFVPKEPMLFQPVH</sequence>
<keyword evidence="4" id="KW-1185">Reference proteome</keyword>
<dbReference type="CDD" id="cd12726">
    <property type="entry name" value="RRM2_CPEB2_like"/>
    <property type="match status" value="1"/>
</dbReference>
<feature type="non-terminal residue" evidence="3">
    <location>
        <position position="232"/>
    </location>
</feature>
<reference evidence="3" key="1">
    <citation type="submission" date="2023-03" db="EMBL/GenBank/DDBJ databases">
        <authorList>
            <person name="Steffen K."/>
            <person name="Cardenas P."/>
        </authorList>
    </citation>
    <scope>NUCLEOTIDE SEQUENCE</scope>
</reference>
<proteinExistence type="predicted"/>
<feature type="non-terminal residue" evidence="3">
    <location>
        <position position="1"/>
    </location>
</feature>
<dbReference type="GO" id="GO:0005737">
    <property type="term" value="C:cytoplasm"/>
    <property type="evidence" value="ECO:0007669"/>
    <property type="project" value="TreeGrafter"/>
</dbReference>
<dbReference type="GO" id="GO:2000766">
    <property type="term" value="P:negative regulation of cytoplasmic translation"/>
    <property type="evidence" value="ECO:0007669"/>
    <property type="project" value="TreeGrafter"/>
</dbReference>
<dbReference type="InterPro" id="IPR012677">
    <property type="entry name" value="Nucleotide-bd_a/b_plait_sf"/>
</dbReference>
<accession>A0AA35RFC5</accession>
<dbReference type="GO" id="GO:0000900">
    <property type="term" value="F:mRNA regulatory element binding translation repressor activity"/>
    <property type="evidence" value="ECO:0007669"/>
    <property type="project" value="TreeGrafter"/>
</dbReference>
<dbReference type="InterPro" id="IPR034819">
    <property type="entry name" value="CPEB"/>
</dbReference>
<dbReference type="GO" id="GO:0043022">
    <property type="term" value="F:ribosome binding"/>
    <property type="evidence" value="ECO:0007669"/>
    <property type="project" value="TreeGrafter"/>
</dbReference>
<dbReference type="GO" id="GO:0003730">
    <property type="term" value="F:mRNA 3'-UTR binding"/>
    <property type="evidence" value="ECO:0007669"/>
    <property type="project" value="InterPro"/>
</dbReference>
<dbReference type="Gene3D" id="3.30.70.330">
    <property type="match status" value="2"/>
</dbReference>
<dbReference type="PROSITE" id="PS50102">
    <property type="entry name" value="RRM"/>
    <property type="match status" value="1"/>
</dbReference>
<dbReference type="Pfam" id="PF16367">
    <property type="entry name" value="RRM_7"/>
    <property type="match status" value="1"/>
</dbReference>
<evidence type="ECO:0000313" key="3">
    <source>
        <dbReference type="EMBL" id="CAI8009122.1"/>
    </source>
</evidence>
<evidence type="ECO:0000313" key="4">
    <source>
        <dbReference type="Proteomes" id="UP001174909"/>
    </source>
</evidence>
<dbReference type="EMBL" id="CASHTH010000924">
    <property type="protein sequence ID" value="CAI8009122.1"/>
    <property type="molecule type" value="Genomic_DNA"/>
</dbReference>
<dbReference type="Proteomes" id="UP001174909">
    <property type="component" value="Unassembled WGS sequence"/>
</dbReference>
<dbReference type="SUPFAM" id="SSF54928">
    <property type="entry name" value="RNA-binding domain, RBD"/>
    <property type="match status" value="1"/>
</dbReference>
<comment type="caution">
    <text evidence="3">The sequence shown here is derived from an EMBL/GenBank/DDBJ whole genome shotgun (WGS) entry which is preliminary data.</text>
</comment>
<dbReference type="PANTHER" id="PTHR12566">
    <property type="entry name" value="CYTOPLASMIC POLYADENYLATION ELEMENT BINDING PROTEIN CPEB"/>
    <property type="match status" value="1"/>
</dbReference>
<gene>
    <name evidence="3" type="ORF">GBAR_LOCUS6180</name>
</gene>
<dbReference type="GO" id="GO:0045202">
    <property type="term" value="C:synapse"/>
    <property type="evidence" value="ECO:0007669"/>
    <property type="project" value="TreeGrafter"/>
</dbReference>
<name>A0AA35RFC5_GEOBA</name>
<protein>
    <submittedName>
        <fullName evidence="3">Cytoplasmic polyadenylation element-binding protein 2</fullName>
    </submittedName>
</protein>
<dbReference type="InterPro" id="IPR000504">
    <property type="entry name" value="RRM_dom"/>
</dbReference>
<keyword evidence="1" id="KW-0694">RNA-binding</keyword>
<dbReference type="GO" id="GO:0005634">
    <property type="term" value="C:nucleus"/>
    <property type="evidence" value="ECO:0007669"/>
    <property type="project" value="TreeGrafter"/>
</dbReference>
<dbReference type="GO" id="GO:0008135">
    <property type="term" value="F:translation factor activity, RNA binding"/>
    <property type="evidence" value="ECO:0007669"/>
    <property type="project" value="TreeGrafter"/>
</dbReference>
<organism evidence="3 4">
    <name type="scientific">Geodia barretti</name>
    <name type="common">Barrett's horny sponge</name>
    <dbReference type="NCBI Taxonomy" id="519541"/>
    <lineage>
        <taxon>Eukaryota</taxon>
        <taxon>Metazoa</taxon>
        <taxon>Porifera</taxon>
        <taxon>Demospongiae</taxon>
        <taxon>Heteroscleromorpha</taxon>
        <taxon>Tetractinellida</taxon>
        <taxon>Astrophorina</taxon>
        <taxon>Geodiidae</taxon>
        <taxon>Geodia</taxon>
    </lineage>
</organism>
<evidence type="ECO:0000256" key="1">
    <source>
        <dbReference type="PROSITE-ProRule" id="PRU00176"/>
    </source>
</evidence>
<feature type="domain" description="RRM" evidence="2">
    <location>
        <begin position="73"/>
        <end position="144"/>
    </location>
</feature>
<dbReference type="PANTHER" id="PTHR12566:SF12">
    <property type="entry name" value="TRANSLATIONAL REGULATOR ORB2"/>
    <property type="match status" value="1"/>
</dbReference>
<dbReference type="AlphaFoldDB" id="A0AA35RFC5"/>
<evidence type="ECO:0000259" key="2">
    <source>
        <dbReference type="PROSITE" id="PS50102"/>
    </source>
</evidence>